<evidence type="ECO:0000313" key="2">
    <source>
        <dbReference type="Proteomes" id="UP001185012"/>
    </source>
</evidence>
<organism evidence="1 2">
    <name type="scientific">Desmospora profundinema</name>
    <dbReference type="NCBI Taxonomy" id="1571184"/>
    <lineage>
        <taxon>Bacteria</taxon>
        <taxon>Bacillati</taxon>
        <taxon>Bacillota</taxon>
        <taxon>Bacilli</taxon>
        <taxon>Bacillales</taxon>
        <taxon>Thermoactinomycetaceae</taxon>
        <taxon>Desmospora</taxon>
    </lineage>
</organism>
<keyword evidence="2" id="KW-1185">Reference proteome</keyword>
<comment type="caution">
    <text evidence="1">The sequence shown here is derived from an EMBL/GenBank/DDBJ whole genome shotgun (WGS) entry which is preliminary data.</text>
</comment>
<protein>
    <submittedName>
        <fullName evidence="1">Uncharacterized protein</fullName>
    </submittedName>
</protein>
<sequence length="47" mass="5623">MIPNPSGGWLFYESGPIDEQHYHTWKEMMEKIRLDGKTIKEIWPETC</sequence>
<evidence type="ECO:0000313" key="1">
    <source>
        <dbReference type="EMBL" id="MDR6224076.1"/>
    </source>
</evidence>
<gene>
    <name evidence="1" type="ORF">JOE21_000064</name>
</gene>
<dbReference type="EMBL" id="JAVDQG010000001">
    <property type="protein sequence ID" value="MDR6224076.1"/>
    <property type="molecule type" value="Genomic_DNA"/>
</dbReference>
<proteinExistence type="predicted"/>
<accession>A0ABU1IH99</accession>
<reference evidence="1 2" key="1">
    <citation type="submission" date="2023-07" db="EMBL/GenBank/DDBJ databases">
        <title>Genomic Encyclopedia of Type Strains, Phase IV (KMG-IV): sequencing the most valuable type-strain genomes for metagenomic binning, comparative biology and taxonomic classification.</title>
        <authorList>
            <person name="Goeker M."/>
        </authorList>
    </citation>
    <scope>NUCLEOTIDE SEQUENCE [LARGE SCALE GENOMIC DNA]</scope>
    <source>
        <strain evidence="1 2">DSM 45903</strain>
    </source>
</reference>
<dbReference type="Proteomes" id="UP001185012">
    <property type="component" value="Unassembled WGS sequence"/>
</dbReference>
<name>A0ABU1IH99_9BACL</name>